<evidence type="ECO:0000313" key="7">
    <source>
        <dbReference type="Proteomes" id="UP000242869"/>
    </source>
</evidence>
<proteinExistence type="predicted"/>
<evidence type="ECO:0000259" key="5">
    <source>
        <dbReference type="Pfam" id="PF07940"/>
    </source>
</evidence>
<accession>A0A1I4XWN0</accession>
<dbReference type="STRING" id="83765.SAMN05660284_01158"/>
<dbReference type="Pfam" id="PF07940">
    <property type="entry name" value="Hepar_II_III_C"/>
    <property type="match status" value="1"/>
</dbReference>
<keyword evidence="3" id="KW-0574">Periplasm</keyword>
<keyword evidence="2" id="KW-0732">Signal</keyword>
<dbReference type="RefSeq" id="WP_091192616.1">
    <property type="nucleotide sequence ID" value="NZ_FOVE01000006.1"/>
</dbReference>
<dbReference type="AlphaFoldDB" id="A0A1I4XWN0"/>
<evidence type="ECO:0000256" key="3">
    <source>
        <dbReference type="ARBA" id="ARBA00022764"/>
    </source>
</evidence>
<dbReference type="GO" id="GO:0042597">
    <property type="term" value="C:periplasmic space"/>
    <property type="evidence" value="ECO:0007669"/>
    <property type="project" value="UniProtKB-SubCell"/>
</dbReference>
<dbReference type="GO" id="GO:0016829">
    <property type="term" value="F:lyase activity"/>
    <property type="evidence" value="ECO:0007669"/>
    <property type="project" value="UniProtKB-KW"/>
</dbReference>
<gene>
    <name evidence="6" type="ORF">SAMN05660284_01158</name>
</gene>
<dbReference type="PANTHER" id="PTHR39210">
    <property type="entry name" value="HEPARIN-SULFATE LYASE"/>
    <property type="match status" value="1"/>
</dbReference>
<evidence type="ECO:0000256" key="4">
    <source>
        <dbReference type="ARBA" id="ARBA00023239"/>
    </source>
</evidence>
<evidence type="ECO:0000256" key="1">
    <source>
        <dbReference type="ARBA" id="ARBA00004418"/>
    </source>
</evidence>
<feature type="domain" description="Heparinase II/III-like C-terminal" evidence="5">
    <location>
        <begin position="372"/>
        <end position="528"/>
    </location>
</feature>
<evidence type="ECO:0000313" key="6">
    <source>
        <dbReference type="EMBL" id="SFN30321.1"/>
    </source>
</evidence>
<organism evidence="6 7">
    <name type="scientific">Formivibrio citricus</name>
    <dbReference type="NCBI Taxonomy" id="83765"/>
    <lineage>
        <taxon>Bacteria</taxon>
        <taxon>Pseudomonadati</taxon>
        <taxon>Pseudomonadota</taxon>
        <taxon>Betaproteobacteria</taxon>
        <taxon>Neisseriales</taxon>
        <taxon>Chitinibacteraceae</taxon>
        <taxon>Formivibrio</taxon>
    </lineage>
</organism>
<protein>
    <submittedName>
        <fullName evidence="6">Heparinase II/III-like protein</fullName>
    </submittedName>
</protein>
<sequence length="577" mass="63086">MPGYRKHFIAESANFRRTVLRQPWRWLHYAVSLALLVFRRISQTLRLRLRKEAHRGLKQWPEWLDSKPLPAGEPQPLRFPSYAVRGADSRTAELPPVFSAPADDPETALAHHRFGYCLAAVLQDKAAAQRAARQVAAWIGNAPAKSEPAWETYSCCERVVNLAALLAIHPEVQGEIDPEKTRAFFADSLQWINSHLEYYGMARTNNHILNNARALVVAGSVLGVSEAVERGLLIFTHMSRSLFLPDGFLRERSSHYQWIVTNWLFDTLHFARATPALAAAAVQALDELSSLSRRVAQASGALAASLGDAATHIGDISPDAHPALTLERLRSLYPEALTTPSDVPGRMDDWLLFSKGADALVVCGFPASYPIDYTTHGHSDLGSFIWMHQGQPVLVDSGRSSYAANATPRIQCGPQGHNTILVNGVGPLAESVLQAGRWLPTPYAKAHIELAMTAGGFRMQHDGFARMAGVGIHRRTVQLADDGLIVEDMIEGVADAAIEMFWHFPPEFAPDDKNLTCIAGAGLCLTVESGAADARWQAAPFAAAYGDEQAAPALCLAWQVTLPCTIKTVFRVSPCAE</sequence>
<dbReference type="EMBL" id="FOVE01000006">
    <property type="protein sequence ID" value="SFN30321.1"/>
    <property type="molecule type" value="Genomic_DNA"/>
</dbReference>
<dbReference type="InterPro" id="IPR008929">
    <property type="entry name" value="Chondroitin_lyas"/>
</dbReference>
<keyword evidence="7" id="KW-1185">Reference proteome</keyword>
<dbReference type="OrthoDB" id="9763014at2"/>
<keyword evidence="4" id="KW-0456">Lyase</keyword>
<dbReference type="PANTHER" id="PTHR39210:SF1">
    <property type="entry name" value="HEPARIN-SULFATE LYASE"/>
    <property type="match status" value="1"/>
</dbReference>
<evidence type="ECO:0000256" key="2">
    <source>
        <dbReference type="ARBA" id="ARBA00022729"/>
    </source>
</evidence>
<dbReference type="Gene3D" id="1.50.10.100">
    <property type="entry name" value="Chondroitin AC/alginate lyase"/>
    <property type="match status" value="1"/>
</dbReference>
<comment type="subcellular location">
    <subcellularLocation>
        <location evidence="1">Periplasm</location>
    </subcellularLocation>
</comment>
<dbReference type="SUPFAM" id="SSF48230">
    <property type="entry name" value="Chondroitin AC/alginate lyase"/>
    <property type="match status" value="1"/>
</dbReference>
<dbReference type="Gene3D" id="2.70.98.70">
    <property type="match status" value="1"/>
</dbReference>
<dbReference type="InterPro" id="IPR012480">
    <property type="entry name" value="Hepar_II_III_C"/>
</dbReference>
<name>A0A1I4XWN0_9NEIS</name>
<dbReference type="Proteomes" id="UP000242869">
    <property type="component" value="Unassembled WGS sequence"/>
</dbReference>
<reference evidence="7" key="1">
    <citation type="submission" date="2016-10" db="EMBL/GenBank/DDBJ databases">
        <authorList>
            <person name="Varghese N."/>
            <person name="Submissions S."/>
        </authorList>
    </citation>
    <scope>NUCLEOTIDE SEQUENCE [LARGE SCALE GENOMIC DNA]</scope>
    <source>
        <strain evidence="7">DSM 6150</strain>
    </source>
</reference>